<dbReference type="PANTHER" id="PTHR43330">
    <property type="entry name" value="METHIONINE AMINOPEPTIDASE"/>
    <property type="match status" value="1"/>
</dbReference>
<evidence type="ECO:0000313" key="6">
    <source>
        <dbReference type="EMBL" id="CAB4323836.1"/>
    </source>
</evidence>
<keyword evidence="1" id="KW-0031">Aminopeptidase</keyword>
<dbReference type="GO" id="GO:0005829">
    <property type="term" value="C:cytosol"/>
    <property type="evidence" value="ECO:0007669"/>
    <property type="project" value="TreeGrafter"/>
</dbReference>
<keyword evidence="3" id="KW-0479">Metal-binding</keyword>
<evidence type="ECO:0000256" key="1">
    <source>
        <dbReference type="ARBA" id="ARBA00022438"/>
    </source>
</evidence>
<dbReference type="PROSITE" id="PS00680">
    <property type="entry name" value="MAP_1"/>
    <property type="match status" value="1"/>
</dbReference>
<dbReference type="GO" id="GO:0070006">
    <property type="term" value="F:metalloaminopeptidase activity"/>
    <property type="evidence" value="ECO:0007669"/>
    <property type="project" value="InterPro"/>
</dbReference>
<dbReference type="GO" id="GO:0046872">
    <property type="term" value="F:metal ion binding"/>
    <property type="evidence" value="ECO:0007669"/>
    <property type="project" value="UniProtKB-KW"/>
</dbReference>
<dbReference type="AlphaFoldDB" id="A0A6J5YGH5"/>
<dbReference type="EMBL" id="CAEMXZ010000076">
    <property type="protein sequence ID" value="CAB4323836.1"/>
    <property type="molecule type" value="Genomic_DNA"/>
</dbReference>
<sequence>MARRSADELRKMREAGRVVAEMHERIRAAVRPGVTTAQLDAVGRDVISRRGATSNFLGYHGFPAVICASPNDVIVHGIPGSIILDEGDIISIDCGAVVDGWHGDAAFTMGVGEISSEAQRLIDVTEASLHAGIAAMVSGNHIGDIGAAVQHVVEAAGYSVVQEYVGHGIGRAMHESPEVPNYGRPGTGGKLHSGMTLAVEPMVNLGTAETFLTEDGWTVVTADQALSAHFEHTIAITDHGPEILTRL</sequence>
<dbReference type="CDD" id="cd01086">
    <property type="entry name" value="MetAP1"/>
    <property type="match status" value="1"/>
</dbReference>
<keyword evidence="2" id="KW-0645">Protease</keyword>
<dbReference type="PRINTS" id="PR00599">
    <property type="entry name" value="MAPEPTIDASE"/>
</dbReference>
<dbReference type="Pfam" id="PF00557">
    <property type="entry name" value="Peptidase_M24"/>
    <property type="match status" value="1"/>
</dbReference>
<evidence type="ECO:0000259" key="5">
    <source>
        <dbReference type="Pfam" id="PF00557"/>
    </source>
</evidence>
<dbReference type="HAMAP" id="MF_01974">
    <property type="entry name" value="MetAP_1"/>
    <property type="match status" value="1"/>
</dbReference>
<gene>
    <name evidence="6" type="ORF">UFOPK1392_01596</name>
    <name evidence="7" type="ORF">UFOPK3733_01199</name>
</gene>
<evidence type="ECO:0000313" key="7">
    <source>
        <dbReference type="EMBL" id="CAB4939489.1"/>
    </source>
</evidence>
<evidence type="ECO:0000256" key="4">
    <source>
        <dbReference type="ARBA" id="ARBA00022801"/>
    </source>
</evidence>
<dbReference type="EMBL" id="CAFBNC010000056">
    <property type="protein sequence ID" value="CAB4939489.1"/>
    <property type="molecule type" value="Genomic_DNA"/>
</dbReference>
<reference evidence="6" key="1">
    <citation type="submission" date="2020-05" db="EMBL/GenBank/DDBJ databases">
        <authorList>
            <person name="Chiriac C."/>
            <person name="Salcher M."/>
            <person name="Ghai R."/>
            <person name="Kavagutti S V."/>
        </authorList>
    </citation>
    <scope>NUCLEOTIDE SEQUENCE</scope>
</reference>
<proteinExistence type="inferred from homology"/>
<accession>A0A6J5YGH5</accession>
<organism evidence="6">
    <name type="scientific">freshwater metagenome</name>
    <dbReference type="NCBI Taxonomy" id="449393"/>
    <lineage>
        <taxon>unclassified sequences</taxon>
        <taxon>metagenomes</taxon>
        <taxon>ecological metagenomes</taxon>
    </lineage>
</organism>
<dbReference type="GO" id="GO:0006508">
    <property type="term" value="P:proteolysis"/>
    <property type="evidence" value="ECO:0007669"/>
    <property type="project" value="UniProtKB-KW"/>
</dbReference>
<dbReference type="InterPro" id="IPR000994">
    <property type="entry name" value="Pept_M24"/>
</dbReference>
<dbReference type="InterPro" id="IPR001714">
    <property type="entry name" value="Pept_M24_MAP"/>
</dbReference>
<name>A0A6J5YGH5_9ZZZZ</name>
<dbReference type="InterPro" id="IPR036005">
    <property type="entry name" value="Creatinase/aminopeptidase-like"/>
</dbReference>
<dbReference type="InterPro" id="IPR002467">
    <property type="entry name" value="Pept_M24A_MAP1"/>
</dbReference>
<dbReference type="Gene3D" id="3.90.230.10">
    <property type="entry name" value="Creatinase/methionine aminopeptidase superfamily"/>
    <property type="match status" value="1"/>
</dbReference>
<evidence type="ECO:0000256" key="2">
    <source>
        <dbReference type="ARBA" id="ARBA00022670"/>
    </source>
</evidence>
<protein>
    <submittedName>
        <fullName evidence="6">Unannotated protein</fullName>
    </submittedName>
</protein>
<evidence type="ECO:0000256" key="3">
    <source>
        <dbReference type="ARBA" id="ARBA00022723"/>
    </source>
</evidence>
<dbReference type="SUPFAM" id="SSF55920">
    <property type="entry name" value="Creatinase/aminopeptidase"/>
    <property type="match status" value="1"/>
</dbReference>
<dbReference type="PANTHER" id="PTHR43330:SF27">
    <property type="entry name" value="METHIONINE AMINOPEPTIDASE"/>
    <property type="match status" value="1"/>
</dbReference>
<dbReference type="NCBIfam" id="TIGR00500">
    <property type="entry name" value="met_pdase_I"/>
    <property type="match status" value="1"/>
</dbReference>
<feature type="domain" description="Peptidase M24" evidence="5">
    <location>
        <begin position="11"/>
        <end position="238"/>
    </location>
</feature>
<keyword evidence="4" id="KW-0378">Hydrolase</keyword>